<dbReference type="RefSeq" id="WP_254745683.1">
    <property type="nucleotide sequence ID" value="NZ_JANCLU010000025.1"/>
</dbReference>
<evidence type="ECO:0000256" key="4">
    <source>
        <dbReference type="ARBA" id="ARBA00023284"/>
    </source>
</evidence>
<dbReference type="InterPro" id="IPR036249">
    <property type="entry name" value="Thioredoxin-like_sf"/>
</dbReference>
<dbReference type="InterPro" id="IPR013766">
    <property type="entry name" value="Thioredoxin_domain"/>
</dbReference>
<evidence type="ECO:0000256" key="1">
    <source>
        <dbReference type="ARBA" id="ARBA00004196"/>
    </source>
</evidence>
<evidence type="ECO:0000256" key="3">
    <source>
        <dbReference type="ARBA" id="ARBA00023157"/>
    </source>
</evidence>
<dbReference type="Proteomes" id="UP001205890">
    <property type="component" value="Unassembled WGS sequence"/>
</dbReference>
<dbReference type="Pfam" id="PF08534">
    <property type="entry name" value="Redoxin"/>
    <property type="match status" value="1"/>
</dbReference>
<dbReference type="PROSITE" id="PS51352">
    <property type="entry name" value="THIOREDOXIN_2"/>
    <property type="match status" value="1"/>
</dbReference>
<evidence type="ECO:0000313" key="8">
    <source>
        <dbReference type="Proteomes" id="UP001205890"/>
    </source>
</evidence>
<evidence type="ECO:0000256" key="5">
    <source>
        <dbReference type="SAM" id="Phobius"/>
    </source>
</evidence>
<keyword evidence="5" id="KW-0812">Transmembrane</keyword>
<name>A0ABT1LGQ5_9HYPH</name>
<dbReference type="NCBIfam" id="NF047696">
    <property type="entry name" value="ThlDiSintTplARhiz"/>
    <property type="match status" value="1"/>
</dbReference>
<dbReference type="PANTHER" id="PTHR43110:SF1">
    <property type="entry name" value="THIOL PEROXIDASE"/>
    <property type="match status" value="1"/>
</dbReference>
<organism evidence="7 8">
    <name type="scientific">Alsobacter ponti</name>
    <dbReference type="NCBI Taxonomy" id="2962936"/>
    <lineage>
        <taxon>Bacteria</taxon>
        <taxon>Pseudomonadati</taxon>
        <taxon>Pseudomonadota</taxon>
        <taxon>Alphaproteobacteria</taxon>
        <taxon>Hyphomicrobiales</taxon>
        <taxon>Alsobacteraceae</taxon>
        <taxon>Alsobacter</taxon>
    </lineage>
</organism>
<sequence>MTDTPPDPASRHPKHGATRRLFALVAAGAAAVVLASAVVYGTFGLRGKSDTSACPASAELTQAMQPLARGEVAAVQVARAPRKLPELAFSGPDGKPMTLADFRGRTVLLNLWATWCVPCRTEMPALDALQAKLGGKDFEVVAVNIDTRNLDKPKAWLAETGITRLAYYADPAAKTFQELKAVGKAFGMPTTLIVDPQGCELATLAGPAEWHSDDALRLVTAALGRKG</sequence>
<proteinExistence type="predicted"/>
<keyword evidence="4" id="KW-0676">Redox-active center</keyword>
<evidence type="ECO:0000313" key="7">
    <source>
        <dbReference type="EMBL" id="MCP8940682.1"/>
    </source>
</evidence>
<keyword evidence="2" id="KW-0201">Cytochrome c-type biogenesis</keyword>
<evidence type="ECO:0000256" key="2">
    <source>
        <dbReference type="ARBA" id="ARBA00022748"/>
    </source>
</evidence>
<reference evidence="7 8" key="1">
    <citation type="submission" date="2022-07" db="EMBL/GenBank/DDBJ databases">
        <authorList>
            <person name="Li W.-J."/>
            <person name="Deng Q.-Q."/>
        </authorList>
    </citation>
    <scope>NUCLEOTIDE SEQUENCE [LARGE SCALE GENOMIC DNA]</scope>
    <source>
        <strain evidence="7 8">SYSU M60028</strain>
    </source>
</reference>
<dbReference type="InterPro" id="IPR017937">
    <property type="entry name" value="Thioredoxin_CS"/>
</dbReference>
<comment type="subcellular location">
    <subcellularLocation>
        <location evidence="1">Cell envelope</location>
    </subcellularLocation>
</comment>
<keyword evidence="8" id="KW-1185">Reference proteome</keyword>
<evidence type="ECO:0000259" key="6">
    <source>
        <dbReference type="PROSITE" id="PS51352"/>
    </source>
</evidence>
<keyword evidence="5" id="KW-1133">Transmembrane helix</keyword>
<dbReference type="InterPro" id="IPR050455">
    <property type="entry name" value="Tpx_Peroxidase_subfamily"/>
</dbReference>
<dbReference type="PROSITE" id="PS00194">
    <property type="entry name" value="THIOREDOXIN_1"/>
    <property type="match status" value="1"/>
</dbReference>
<dbReference type="InterPro" id="IPR013740">
    <property type="entry name" value="Redoxin"/>
</dbReference>
<protein>
    <submittedName>
        <fullName evidence="7">TlpA family protein disulfide reductase</fullName>
    </submittedName>
</protein>
<keyword evidence="5" id="KW-0472">Membrane</keyword>
<dbReference type="PANTHER" id="PTHR43110">
    <property type="entry name" value="THIOL PEROXIDASE"/>
    <property type="match status" value="1"/>
</dbReference>
<keyword evidence="3" id="KW-1015">Disulfide bond</keyword>
<dbReference type="CDD" id="cd02966">
    <property type="entry name" value="TlpA_like_family"/>
    <property type="match status" value="1"/>
</dbReference>
<gene>
    <name evidence="7" type="ORF">NK718_19320</name>
</gene>
<feature type="transmembrane region" description="Helical" evidence="5">
    <location>
        <begin position="21"/>
        <end position="43"/>
    </location>
</feature>
<dbReference type="Gene3D" id="3.40.30.10">
    <property type="entry name" value="Glutaredoxin"/>
    <property type="match status" value="1"/>
</dbReference>
<feature type="domain" description="Thioredoxin" evidence="6">
    <location>
        <begin position="78"/>
        <end position="224"/>
    </location>
</feature>
<comment type="caution">
    <text evidence="7">The sequence shown here is derived from an EMBL/GenBank/DDBJ whole genome shotgun (WGS) entry which is preliminary data.</text>
</comment>
<dbReference type="EMBL" id="JANCLU010000025">
    <property type="protein sequence ID" value="MCP8940682.1"/>
    <property type="molecule type" value="Genomic_DNA"/>
</dbReference>
<accession>A0ABT1LGQ5</accession>
<dbReference type="SUPFAM" id="SSF52833">
    <property type="entry name" value="Thioredoxin-like"/>
    <property type="match status" value="1"/>
</dbReference>